<name>A0A840TSG4_9BACT</name>
<proteinExistence type="predicted"/>
<feature type="domain" description="CinA C-terminal" evidence="1">
    <location>
        <begin position="8"/>
        <end position="155"/>
    </location>
</feature>
<protein>
    <submittedName>
        <fullName evidence="2">Nicotinamide-nucleotide amidase</fullName>
        <ecNumber evidence="2">3.5.1.42</ecNumber>
    </submittedName>
</protein>
<dbReference type="AlphaFoldDB" id="A0A840TSG4"/>
<keyword evidence="2" id="KW-0378">Hydrolase</keyword>
<dbReference type="Proteomes" id="UP000557307">
    <property type="component" value="Unassembled WGS sequence"/>
</dbReference>
<keyword evidence="3" id="KW-1185">Reference proteome</keyword>
<gene>
    <name evidence="2" type="ORF">HNQ92_004404</name>
</gene>
<evidence type="ECO:0000259" key="1">
    <source>
        <dbReference type="Pfam" id="PF02464"/>
    </source>
</evidence>
<organism evidence="2 3">
    <name type="scientific">Rhabdobacter roseus</name>
    <dbReference type="NCBI Taxonomy" id="1655419"/>
    <lineage>
        <taxon>Bacteria</taxon>
        <taxon>Pseudomonadati</taxon>
        <taxon>Bacteroidota</taxon>
        <taxon>Cytophagia</taxon>
        <taxon>Cytophagales</taxon>
        <taxon>Cytophagaceae</taxon>
        <taxon>Rhabdobacter</taxon>
    </lineage>
</organism>
<evidence type="ECO:0000313" key="2">
    <source>
        <dbReference type="EMBL" id="MBB5286244.1"/>
    </source>
</evidence>
<dbReference type="EC" id="3.5.1.42" evidence="2"/>
<evidence type="ECO:0000313" key="3">
    <source>
        <dbReference type="Proteomes" id="UP000557307"/>
    </source>
</evidence>
<sequence>MPTKSVVKLSHYLRDHDLSIAFAESATTGRLIYEFTSVPDCGKTVRGSIVCYDPSVKESLLGVPKKVLEDCTPESAEVTRYLAESLKKLIPADIIVAVTGLASPGGSETPEKPVGTMFVEGFIHDEPFGRRMYFEGEPDDIIKQTIEQVAVLLLEKIA</sequence>
<reference evidence="2 3" key="1">
    <citation type="submission" date="2020-08" db="EMBL/GenBank/DDBJ databases">
        <title>Genomic Encyclopedia of Type Strains, Phase IV (KMG-IV): sequencing the most valuable type-strain genomes for metagenomic binning, comparative biology and taxonomic classification.</title>
        <authorList>
            <person name="Goeker M."/>
        </authorList>
    </citation>
    <scope>NUCLEOTIDE SEQUENCE [LARGE SCALE GENOMIC DNA]</scope>
    <source>
        <strain evidence="2 3">DSM 105074</strain>
    </source>
</reference>
<accession>A0A840TSG4</accession>
<dbReference type="Gene3D" id="3.90.950.20">
    <property type="entry name" value="CinA-like"/>
    <property type="match status" value="1"/>
</dbReference>
<dbReference type="EMBL" id="JACHGF010000008">
    <property type="protein sequence ID" value="MBB5286244.1"/>
    <property type="molecule type" value="Genomic_DNA"/>
</dbReference>
<dbReference type="InterPro" id="IPR036653">
    <property type="entry name" value="CinA-like_C"/>
</dbReference>
<dbReference type="InterPro" id="IPR008136">
    <property type="entry name" value="CinA_C"/>
</dbReference>
<dbReference type="NCBIfam" id="TIGR00199">
    <property type="entry name" value="PncC_domain"/>
    <property type="match status" value="1"/>
</dbReference>
<dbReference type="SUPFAM" id="SSF142433">
    <property type="entry name" value="CinA-like"/>
    <property type="match status" value="1"/>
</dbReference>
<dbReference type="GO" id="GO:0019159">
    <property type="term" value="F:nicotinamide-nucleotide amidase activity"/>
    <property type="evidence" value="ECO:0007669"/>
    <property type="project" value="UniProtKB-EC"/>
</dbReference>
<dbReference type="RefSeq" id="WP_184177177.1">
    <property type="nucleotide sequence ID" value="NZ_JACHGF010000008.1"/>
</dbReference>
<comment type="caution">
    <text evidence="2">The sequence shown here is derived from an EMBL/GenBank/DDBJ whole genome shotgun (WGS) entry which is preliminary data.</text>
</comment>
<dbReference type="Pfam" id="PF02464">
    <property type="entry name" value="CinA"/>
    <property type="match status" value="1"/>
</dbReference>